<proteinExistence type="inferred from homology"/>
<evidence type="ECO:0000256" key="7">
    <source>
        <dbReference type="ARBA" id="ARBA00022490"/>
    </source>
</evidence>
<keyword evidence="7" id="KW-0963">Cytoplasm</keyword>
<feature type="coiled-coil region" evidence="17">
    <location>
        <begin position="8"/>
        <end position="42"/>
    </location>
</feature>
<organism evidence="19 20">
    <name type="scientific">Coptotermes formosanus</name>
    <name type="common">Formosan subterranean termite</name>
    <dbReference type="NCBI Taxonomy" id="36987"/>
    <lineage>
        <taxon>Eukaryota</taxon>
        <taxon>Metazoa</taxon>
        <taxon>Ecdysozoa</taxon>
        <taxon>Arthropoda</taxon>
        <taxon>Hexapoda</taxon>
        <taxon>Insecta</taxon>
        <taxon>Pterygota</taxon>
        <taxon>Neoptera</taxon>
        <taxon>Polyneoptera</taxon>
        <taxon>Dictyoptera</taxon>
        <taxon>Blattodea</taxon>
        <taxon>Blattoidea</taxon>
        <taxon>Termitoidae</taxon>
        <taxon>Rhinotermitidae</taxon>
        <taxon>Coptotermes</taxon>
    </lineage>
</organism>
<name>A0A6L2PI38_COPFO</name>
<dbReference type="FunFam" id="1.20.1260.60:FF:000001">
    <property type="entry name" value="IST1 homolog isoform X1"/>
    <property type="match status" value="1"/>
</dbReference>
<evidence type="ECO:0000256" key="4">
    <source>
        <dbReference type="ARBA" id="ARBA00004541"/>
    </source>
</evidence>
<keyword evidence="10" id="KW-0206">Cytoskeleton</keyword>
<comment type="caution">
    <text evidence="19">The sequence shown here is derived from an EMBL/GenBank/DDBJ whole genome shotgun (WGS) entry which is preliminary data.</text>
</comment>
<feature type="region of interest" description="Disordered" evidence="18">
    <location>
        <begin position="231"/>
        <end position="257"/>
    </location>
</feature>
<comment type="function">
    <text evidence="15">ESCRT-III-like protein involved in cytokinesis, nuclear envelope reassembly and endosomal tubulation. Is required for efficient abscission during cytokinesis. Involved in recruiting VPS4A and/or VPS4B to the midbody of dividing cells. During late anaphase, involved in nuclear envelope reassembly and mitotic spindle disassembly together with the ESCRT-III complex: IST1 acts by mediating the recruitment of SPAST to the nuclear membrane, leading to microtubule severing. Recruited to the reforming nuclear envelope (NE) during anaphase by LEMD2. Regulates early endosomal tubulation together with the ESCRT-III complex by mediating the recruitment of SPAST.</text>
</comment>
<dbReference type="PANTHER" id="PTHR12161">
    <property type="entry name" value="IST1 FAMILY MEMBER"/>
    <property type="match status" value="1"/>
</dbReference>
<reference evidence="20" key="1">
    <citation type="submission" date="2020-01" db="EMBL/GenBank/DDBJ databases">
        <title>Draft genome sequence of the Termite Coptotermes fromosanus.</title>
        <authorList>
            <person name="Itakura S."/>
            <person name="Yosikawa Y."/>
            <person name="Umezawa K."/>
        </authorList>
    </citation>
    <scope>NUCLEOTIDE SEQUENCE [LARGE SCALE GENOMIC DNA]</scope>
</reference>
<evidence type="ECO:0000256" key="17">
    <source>
        <dbReference type="SAM" id="Coils"/>
    </source>
</evidence>
<dbReference type="InterPro" id="IPR042277">
    <property type="entry name" value="IST1-like"/>
</dbReference>
<dbReference type="Pfam" id="PF03398">
    <property type="entry name" value="Ist1"/>
    <property type="match status" value="1"/>
</dbReference>
<evidence type="ECO:0000256" key="11">
    <source>
        <dbReference type="ARBA" id="ARBA00023242"/>
    </source>
</evidence>
<accession>A0A6L2PI38</accession>
<evidence type="ECO:0000256" key="12">
    <source>
        <dbReference type="ARBA" id="ARBA00023306"/>
    </source>
</evidence>
<evidence type="ECO:0000256" key="13">
    <source>
        <dbReference type="ARBA" id="ARBA00023329"/>
    </source>
</evidence>
<protein>
    <recommendedName>
        <fullName evidence="6">IST1 homolog</fullName>
    </recommendedName>
    <alternativeName>
        <fullName evidence="14">Charged multivesicular body protein 8</fullName>
    </alternativeName>
</protein>
<keyword evidence="8" id="KW-0597">Phosphoprotein</keyword>
<evidence type="ECO:0000256" key="14">
    <source>
        <dbReference type="ARBA" id="ARBA00032374"/>
    </source>
</evidence>
<evidence type="ECO:0000313" key="20">
    <source>
        <dbReference type="Proteomes" id="UP000502823"/>
    </source>
</evidence>
<keyword evidence="9" id="KW-0132">Cell division</keyword>
<keyword evidence="13" id="KW-0968">Cytoplasmic vesicle</keyword>
<evidence type="ECO:0000256" key="9">
    <source>
        <dbReference type="ARBA" id="ARBA00022618"/>
    </source>
</evidence>
<dbReference type="PANTHER" id="PTHR12161:SF5">
    <property type="entry name" value="IST1 HOMOLOG"/>
    <property type="match status" value="1"/>
</dbReference>
<evidence type="ECO:0000256" key="3">
    <source>
        <dbReference type="ARBA" id="ARBA00004300"/>
    </source>
</evidence>
<dbReference type="InterPro" id="IPR005061">
    <property type="entry name" value="Ist1"/>
</dbReference>
<dbReference type="EMBL" id="BLKM01000204">
    <property type="protein sequence ID" value="GFG30245.1"/>
    <property type="molecule type" value="Genomic_DNA"/>
</dbReference>
<dbReference type="GO" id="GO:0005813">
    <property type="term" value="C:centrosome"/>
    <property type="evidence" value="ECO:0007669"/>
    <property type="project" value="UniProtKB-SubCell"/>
</dbReference>
<evidence type="ECO:0000256" key="2">
    <source>
        <dbReference type="ARBA" id="ARBA00004259"/>
    </source>
</evidence>
<dbReference type="GO" id="GO:0031410">
    <property type="term" value="C:cytoplasmic vesicle"/>
    <property type="evidence" value="ECO:0007669"/>
    <property type="project" value="UniProtKB-SubCell"/>
</dbReference>
<keyword evidence="17" id="KW-0175">Coiled coil</keyword>
<keyword evidence="12" id="KW-0131">Cell cycle</keyword>
<dbReference type="FunCoup" id="A0A6L2PI38">
    <property type="interactions" value="1343"/>
</dbReference>
<dbReference type="GO" id="GO:0015031">
    <property type="term" value="P:protein transport"/>
    <property type="evidence" value="ECO:0007669"/>
    <property type="project" value="InterPro"/>
</dbReference>
<feature type="region of interest" description="Disordered" evidence="18">
    <location>
        <begin position="290"/>
        <end position="369"/>
    </location>
</feature>
<dbReference type="InParanoid" id="A0A6L2PI38"/>
<evidence type="ECO:0000256" key="10">
    <source>
        <dbReference type="ARBA" id="ARBA00023212"/>
    </source>
</evidence>
<keyword evidence="11" id="KW-0539">Nucleus</keyword>
<dbReference type="GO" id="GO:0051301">
    <property type="term" value="P:cell division"/>
    <property type="evidence" value="ECO:0007669"/>
    <property type="project" value="UniProtKB-KW"/>
</dbReference>
<dbReference type="GO" id="GO:0005635">
    <property type="term" value="C:nuclear envelope"/>
    <property type="evidence" value="ECO:0007669"/>
    <property type="project" value="UniProtKB-SubCell"/>
</dbReference>
<feature type="compositionally biased region" description="Polar residues" evidence="18">
    <location>
        <begin position="243"/>
        <end position="255"/>
    </location>
</feature>
<dbReference type="AlphaFoldDB" id="A0A6L2PI38"/>
<evidence type="ECO:0000256" key="15">
    <source>
        <dbReference type="ARBA" id="ARBA00046124"/>
    </source>
</evidence>
<evidence type="ECO:0000256" key="18">
    <source>
        <dbReference type="SAM" id="MobiDB-lite"/>
    </source>
</evidence>
<gene>
    <name evidence="19" type="ORF">Cfor_05030</name>
</gene>
<evidence type="ECO:0000256" key="1">
    <source>
        <dbReference type="ARBA" id="ARBA00004214"/>
    </source>
</evidence>
<dbReference type="OrthoDB" id="29853at2759"/>
<comment type="similarity">
    <text evidence="5">Belongs to the IST1 family.</text>
</comment>
<evidence type="ECO:0000256" key="8">
    <source>
        <dbReference type="ARBA" id="ARBA00022553"/>
    </source>
</evidence>
<evidence type="ECO:0000256" key="16">
    <source>
        <dbReference type="ARBA" id="ARBA00046920"/>
    </source>
</evidence>
<comment type="subcellular location">
    <subcellularLocation>
        <location evidence="3">Cytoplasm</location>
        <location evidence="3">Cytoskeleton</location>
        <location evidence="3">Microtubule organizing center</location>
        <location evidence="3">Centrosome</location>
    </subcellularLocation>
    <subcellularLocation>
        <location evidence="4">Cytoplasmic vesicle</location>
    </subcellularLocation>
    <subcellularLocation>
        <location evidence="1">Midbody</location>
    </subcellularLocation>
    <subcellularLocation>
        <location evidence="2">Nucleus envelope</location>
    </subcellularLocation>
</comment>
<sequence>MFASGPNYSKLKTHLRLAINRLKLLEKKKTELAQKARKEIADYISAGKYERAKIRVEHIIREDYMVEAMEVVEMYCDLLLARFGLIQQMKTLDEGLTEAISSLLWVAPRLQTDVAEMKVIADLLMAKYGRQYADACREEAVTSISEKLKHKMSVQSPPKLLVEKYLIEIAKNYNIEYEPDPQVMKEDPQSMGVDALLIDVNSEKNNLDGGDRRNILPPQPAGFIGFAQPPMLPQQPPDFQPFSYPNQQKISSSASGFVAPPQLPAHAPNAPLGYGVPFSYNIPPGNDSVGPGFDAAVKPLNTNLQSDDKPKPSPRSKLSPNSGGPSEQSKKDDGFLDLPELPSVPTDSFPPPDEALRPGNSENDDIDFDDLTRRFEDLKKKK</sequence>
<comment type="subunit">
    <text evidence="16">Interacts with CHMP1A, CHMP1B, VPS4A and VTA1. Interacts with SPAST, STAMBP, and USP8. May interact with VPS37B. May associate with the ESCRT-I complex. Interacts with MITD1, in competition with VSP4. Interacts with SPART (via MIT domain); leading to the recruitment of SPART to midbodies. Interacts with SPAST.</text>
</comment>
<evidence type="ECO:0000256" key="5">
    <source>
        <dbReference type="ARBA" id="ARBA00005536"/>
    </source>
</evidence>
<keyword evidence="20" id="KW-1185">Reference proteome</keyword>
<evidence type="ECO:0000313" key="19">
    <source>
        <dbReference type="EMBL" id="GFG30245.1"/>
    </source>
</evidence>
<dbReference type="Gene3D" id="1.20.1260.60">
    <property type="entry name" value="Vacuolar protein sorting-associated protein Ist1"/>
    <property type="match status" value="1"/>
</dbReference>
<dbReference type="GO" id="GO:0030496">
    <property type="term" value="C:midbody"/>
    <property type="evidence" value="ECO:0007669"/>
    <property type="project" value="UniProtKB-SubCell"/>
</dbReference>
<evidence type="ECO:0000256" key="6">
    <source>
        <dbReference type="ARBA" id="ARBA00014513"/>
    </source>
</evidence>
<dbReference type="Proteomes" id="UP000502823">
    <property type="component" value="Unassembled WGS sequence"/>
</dbReference>